<dbReference type="AlphaFoldDB" id="A0A7S7AGV8"/>
<gene>
    <name evidence="1" type="ORF">G0028_05110</name>
</gene>
<protein>
    <submittedName>
        <fullName evidence="1">Uncharacterized protein</fullName>
    </submittedName>
</protein>
<organism evidence="1 2">
    <name type="scientific">Acinetobacter piscicola</name>
    <dbReference type="NCBI Taxonomy" id="2006115"/>
    <lineage>
        <taxon>Bacteria</taxon>
        <taxon>Pseudomonadati</taxon>
        <taxon>Pseudomonadota</taxon>
        <taxon>Gammaproteobacteria</taxon>
        <taxon>Moraxellales</taxon>
        <taxon>Moraxellaceae</taxon>
        <taxon>Acinetobacter</taxon>
    </lineage>
</organism>
<name>A0A7S7AGV8_9GAMM</name>
<dbReference type="RefSeq" id="WP_180046280.1">
    <property type="nucleotide sequence ID" value="NZ_CP048659.1"/>
</dbReference>
<sequence>MFFIKSTFPSPEQILKQCFKICSGEGLHCETHTDIKSNDVPFLCGEGAVMCANKNGEFKSLSKAPPQYLYISIS</sequence>
<accession>A0A7S7AGV8</accession>
<keyword evidence="2" id="KW-1185">Reference proteome</keyword>
<dbReference type="Proteomes" id="UP000593966">
    <property type="component" value="Chromosome"/>
</dbReference>
<dbReference type="EMBL" id="CP048659">
    <property type="protein sequence ID" value="QOW45319.1"/>
    <property type="molecule type" value="Genomic_DNA"/>
</dbReference>
<evidence type="ECO:0000313" key="1">
    <source>
        <dbReference type="EMBL" id="QOW45319.1"/>
    </source>
</evidence>
<evidence type="ECO:0000313" key="2">
    <source>
        <dbReference type="Proteomes" id="UP000593966"/>
    </source>
</evidence>
<reference evidence="1 2" key="1">
    <citation type="submission" date="2020-02" db="EMBL/GenBank/DDBJ databases">
        <title>Tigecycline-resistant Acinetobacter species from pigs and migratory birds.</title>
        <authorList>
            <person name="Chen C."/>
            <person name="Sun J."/>
            <person name="Liao X.-P."/>
            <person name="Liu Y.-H."/>
        </authorList>
    </citation>
    <scope>NUCLEOTIDE SEQUENCE [LARGE SCALE GENOMIC DNA]</scope>
    <source>
        <strain evidence="1 2">YH12207_T</strain>
    </source>
</reference>
<proteinExistence type="predicted"/>